<name>M2XJ28_DOTSN</name>
<dbReference type="Proteomes" id="UP000016933">
    <property type="component" value="Unassembled WGS sequence"/>
</dbReference>
<reference evidence="1 2" key="2">
    <citation type="journal article" date="2012" name="PLoS Pathog.">
        <title>Diverse lifestyles and strategies of plant pathogenesis encoded in the genomes of eighteen Dothideomycetes fungi.</title>
        <authorList>
            <person name="Ohm R.A."/>
            <person name="Feau N."/>
            <person name="Henrissat B."/>
            <person name="Schoch C.L."/>
            <person name="Horwitz B.A."/>
            <person name="Barry K.W."/>
            <person name="Condon B.J."/>
            <person name="Copeland A.C."/>
            <person name="Dhillon B."/>
            <person name="Glaser F."/>
            <person name="Hesse C.N."/>
            <person name="Kosti I."/>
            <person name="LaButti K."/>
            <person name="Lindquist E.A."/>
            <person name="Lucas S."/>
            <person name="Salamov A.A."/>
            <person name="Bradshaw R.E."/>
            <person name="Ciuffetti L."/>
            <person name="Hamelin R.C."/>
            <person name="Kema G.H.J."/>
            <person name="Lawrence C."/>
            <person name="Scott J.A."/>
            <person name="Spatafora J.W."/>
            <person name="Turgeon B.G."/>
            <person name="de Wit P.J.G.M."/>
            <person name="Zhong S."/>
            <person name="Goodwin S.B."/>
            <person name="Grigoriev I.V."/>
        </authorList>
    </citation>
    <scope>NUCLEOTIDE SEQUENCE [LARGE SCALE GENOMIC DNA]</scope>
    <source>
        <strain evidence="2">NZE10 / CBS 128990</strain>
    </source>
</reference>
<protein>
    <submittedName>
        <fullName evidence="1">Uncharacterized protein</fullName>
    </submittedName>
</protein>
<accession>M2XJ28</accession>
<sequence>MWLSTSYWKQANYSRDFAGVIVVRRCGNHVSIHLVHLCAHILVQMDSLELFAESSHDSLATTSLEYTMGKKSCEGRGCVQIFMKIISSKSFRPPISTEVRCPMPNRQGTPMKV</sequence>
<gene>
    <name evidence="1" type="ORF">DOTSEDRAFT_75209</name>
</gene>
<evidence type="ECO:0000313" key="1">
    <source>
        <dbReference type="EMBL" id="EME39462.1"/>
    </source>
</evidence>
<reference evidence="2" key="1">
    <citation type="journal article" date="2012" name="PLoS Genet.">
        <title>The genomes of the fungal plant pathogens Cladosporium fulvum and Dothistroma septosporum reveal adaptation to different hosts and lifestyles but also signatures of common ancestry.</title>
        <authorList>
            <person name="de Wit P.J.G.M."/>
            <person name="van der Burgt A."/>
            <person name="Oekmen B."/>
            <person name="Stergiopoulos I."/>
            <person name="Abd-Elsalam K.A."/>
            <person name="Aerts A.L."/>
            <person name="Bahkali A.H."/>
            <person name="Beenen H.G."/>
            <person name="Chettri P."/>
            <person name="Cox M.P."/>
            <person name="Datema E."/>
            <person name="de Vries R.P."/>
            <person name="Dhillon B."/>
            <person name="Ganley A.R."/>
            <person name="Griffiths S.A."/>
            <person name="Guo Y."/>
            <person name="Hamelin R.C."/>
            <person name="Henrissat B."/>
            <person name="Kabir M.S."/>
            <person name="Jashni M.K."/>
            <person name="Kema G."/>
            <person name="Klaubauf S."/>
            <person name="Lapidus A."/>
            <person name="Levasseur A."/>
            <person name="Lindquist E."/>
            <person name="Mehrabi R."/>
            <person name="Ohm R.A."/>
            <person name="Owen T.J."/>
            <person name="Salamov A."/>
            <person name="Schwelm A."/>
            <person name="Schijlen E."/>
            <person name="Sun H."/>
            <person name="van den Burg H.A."/>
            <person name="van Ham R.C.H.J."/>
            <person name="Zhang S."/>
            <person name="Goodwin S.B."/>
            <person name="Grigoriev I.V."/>
            <person name="Collemare J."/>
            <person name="Bradshaw R.E."/>
        </authorList>
    </citation>
    <scope>NUCLEOTIDE SEQUENCE [LARGE SCALE GENOMIC DNA]</scope>
    <source>
        <strain evidence="2">NZE10 / CBS 128990</strain>
    </source>
</reference>
<dbReference type="AlphaFoldDB" id="M2XJ28"/>
<dbReference type="HOGENOM" id="CLU_2133446_0_0_1"/>
<dbReference type="EMBL" id="KB446545">
    <property type="protein sequence ID" value="EME39462.1"/>
    <property type="molecule type" value="Genomic_DNA"/>
</dbReference>
<evidence type="ECO:0000313" key="2">
    <source>
        <dbReference type="Proteomes" id="UP000016933"/>
    </source>
</evidence>
<organism evidence="1 2">
    <name type="scientific">Dothistroma septosporum (strain NZE10 / CBS 128990)</name>
    <name type="common">Red band needle blight fungus</name>
    <name type="synonym">Mycosphaerella pini</name>
    <dbReference type="NCBI Taxonomy" id="675120"/>
    <lineage>
        <taxon>Eukaryota</taxon>
        <taxon>Fungi</taxon>
        <taxon>Dikarya</taxon>
        <taxon>Ascomycota</taxon>
        <taxon>Pezizomycotina</taxon>
        <taxon>Dothideomycetes</taxon>
        <taxon>Dothideomycetidae</taxon>
        <taxon>Mycosphaerellales</taxon>
        <taxon>Mycosphaerellaceae</taxon>
        <taxon>Dothistroma</taxon>
    </lineage>
</organism>
<proteinExistence type="predicted"/>
<keyword evidence="2" id="KW-1185">Reference proteome</keyword>